<feature type="region of interest" description="Disordered" evidence="1">
    <location>
        <begin position="1"/>
        <end position="74"/>
    </location>
</feature>
<dbReference type="EMBL" id="QUAL01000189">
    <property type="protein sequence ID" value="RIQ18317.1"/>
    <property type="molecule type" value="Genomic_DNA"/>
</dbReference>
<organism evidence="2 3">
    <name type="scientific">Jiangella rhizosphaerae</name>
    <dbReference type="NCBI Taxonomy" id="2293569"/>
    <lineage>
        <taxon>Bacteria</taxon>
        <taxon>Bacillati</taxon>
        <taxon>Actinomycetota</taxon>
        <taxon>Actinomycetes</taxon>
        <taxon>Jiangellales</taxon>
        <taxon>Jiangellaceae</taxon>
        <taxon>Jiangella</taxon>
    </lineage>
</organism>
<dbReference type="RefSeq" id="WP_119661867.1">
    <property type="nucleotide sequence ID" value="NZ_QUAL01000189.1"/>
</dbReference>
<feature type="compositionally biased region" description="Basic and acidic residues" evidence="1">
    <location>
        <begin position="1"/>
        <end position="20"/>
    </location>
</feature>
<gene>
    <name evidence="2" type="ORF">DY240_21355</name>
</gene>
<reference evidence="2 3" key="1">
    <citation type="submission" date="2018-09" db="EMBL/GenBank/DDBJ databases">
        <title>Isolation, diversity and antifungal activity of actinobacteria from wheat.</title>
        <authorList>
            <person name="Han C."/>
        </authorList>
    </citation>
    <scope>NUCLEOTIDE SEQUENCE [LARGE SCALE GENOMIC DNA]</scope>
    <source>
        <strain evidence="2 3">NEAU-YY265</strain>
    </source>
</reference>
<accession>A0A418KLA2</accession>
<protein>
    <submittedName>
        <fullName evidence="2">Uncharacterized protein</fullName>
    </submittedName>
</protein>
<sequence length="74" mass="8154">MHREDDDQQERPAGTDRPDAPDEDADFADEHTSTTFADDTPGPWSGPEPESPTGRGGDGGMDLETPPDEYRPRR</sequence>
<dbReference type="Proteomes" id="UP000284057">
    <property type="component" value="Unassembled WGS sequence"/>
</dbReference>
<proteinExistence type="predicted"/>
<keyword evidence="3" id="KW-1185">Reference proteome</keyword>
<evidence type="ECO:0000313" key="2">
    <source>
        <dbReference type="EMBL" id="RIQ18317.1"/>
    </source>
</evidence>
<name>A0A418KLA2_9ACTN</name>
<comment type="caution">
    <text evidence="2">The sequence shown here is derived from an EMBL/GenBank/DDBJ whole genome shotgun (WGS) entry which is preliminary data.</text>
</comment>
<evidence type="ECO:0000313" key="3">
    <source>
        <dbReference type="Proteomes" id="UP000284057"/>
    </source>
</evidence>
<dbReference type="AlphaFoldDB" id="A0A418KLA2"/>
<evidence type="ECO:0000256" key="1">
    <source>
        <dbReference type="SAM" id="MobiDB-lite"/>
    </source>
</evidence>